<dbReference type="Proteomes" id="UP001300502">
    <property type="component" value="Unassembled WGS sequence"/>
</dbReference>
<sequence length="135" mass="15179">MLVLLVKVVGALEAQKLENFWIQVSDQVLRRNLNMNCMLIVLSTKVASNVAAELNQSSRCYTAENKLPQGTDIPERCELVILCEEYAESFIGKSILLGLREAFTLTENPSLKVLENTSLKDMVLSMDQMSIRRLS</sequence>
<evidence type="ECO:0000313" key="1">
    <source>
        <dbReference type="EMBL" id="KAK4522767.1"/>
    </source>
</evidence>
<reference evidence="1 2" key="1">
    <citation type="submission" date="2022-07" db="EMBL/GenBank/DDBJ databases">
        <title>Genome-wide signatures of adaptation to extreme environments.</title>
        <authorList>
            <person name="Cho C.H."/>
            <person name="Yoon H.S."/>
        </authorList>
    </citation>
    <scope>NUCLEOTIDE SEQUENCE [LARGE SCALE GENOMIC DNA]</scope>
    <source>
        <strain evidence="1 2">108.79 E11</strain>
    </source>
</reference>
<dbReference type="AlphaFoldDB" id="A0AAV9I3S1"/>
<dbReference type="EMBL" id="JANCYU010000008">
    <property type="protein sequence ID" value="KAK4522767.1"/>
    <property type="molecule type" value="Genomic_DNA"/>
</dbReference>
<accession>A0AAV9I3S1</accession>
<comment type="caution">
    <text evidence="1">The sequence shown here is derived from an EMBL/GenBank/DDBJ whole genome shotgun (WGS) entry which is preliminary data.</text>
</comment>
<keyword evidence="2" id="KW-1185">Reference proteome</keyword>
<evidence type="ECO:0000313" key="2">
    <source>
        <dbReference type="Proteomes" id="UP001300502"/>
    </source>
</evidence>
<name>A0AAV9I3S1_9RHOD</name>
<proteinExistence type="predicted"/>
<gene>
    <name evidence="1" type="ORF">GAYE_PCTG30G0657</name>
</gene>
<protein>
    <submittedName>
        <fullName evidence="1">Uncharacterized protein</fullName>
    </submittedName>
</protein>
<organism evidence="1 2">
    <name type="scientific">Galdieria yellowstonensis</name>
    <dbReference type="NCBI Taxonomy" id="3028027"/>
    <lineage>
        <taxon>Eukaryota</taxon>
        <taxon>Rhodophyta</taxon>
        <taxon>Bangiophyceae</taxon>
        <taxon>Galdieriales</taxon>
        <taxon>Galdieriaceae</taxon>
        <taxon>Galdieria</taxon>
    </lineage>
</organism>